<accession>A0A0K8RF83</accession>
<dbReference type="EMBL" id="GADI01004275">
    <property type="protein sequence ID" value="JAA69533.1"/>
    <property type="molecule type" value="mRNA"/>
</dbReference>
<name>A0A0K8RF83_IXORI</name>
<protein>
    <submittedName>
        <fullName evidence="1">Uncharacterized protein</fullName>
    </submittedName>
</protein>
<proteinExistence type="evidence at transcript level"/>
<evidence type="ECO:0000313" key="1">
    <source>
        <dbReference type="EMBL" id="JAA69533.1"/>
    </source>
</evidence>
<dbReference type="AlphaFoldDB" id="A0A0K8RF83"/>
<sequence>MATAENAVNCFNIGDVADTYSGTVEIENIYENVYKPRANEAKRAGEMENIMYTWMVKGKAAADRLKKAWQNKGRPKHVKVHGRWVLVMTDDAAPTEMTLRRFVACLAYDNALRGNGSPMLDKPAGAAQSSGNIQRFATAMSTMIDWDKISVTVSNPTLKVMVTSNLPALFTPGLHFVYRIWMKEANGIQKREIATAMMIAANCADLCRHSVKIRKYNPLLRVTIAHTLMISKNERGTAASLVTNAAGRQVEDEENFKDLLIKADLKAFAASGVYCIQSTKGKEAVRSIIAEMMEDEDVDAASLEEMLIALKDAED</sequence>
<organism evidence="1">
    <name type="scientific">Ixodes ricinus</name>
    <name type="common">Common tick</name>
    <name type="synonym">Acarus ricinus</name>
    <dbReference type="NCBI Taxonomy" id="34613"/>
    <lineage>
        <taxon>Eukaryota</taxon>
        <taxon>Metazoa</taxon>
        <taxon>Ecdysozoa</taxon>
        <taxon>Arthropoda</taxon>
        <taxon>Chelicerata</taxon>
        <taxon>Arachnida</taxon>
        <taxon>Acari</taxon>
        <taxon>Parasitiformes</taxon>
        <taxon>Ixodida</taxon>
        <taxon>Ixodoidea</taxon>
        <taxon>Ixodidae</taxon>
        <taxon>Ixodinae</taxon>
        <taxon>Ixodes</taxon>
    </lineage>
</organism>
<reference evidence="1" key="1">
    <citation type="submission" date="2012-12" db="EMBL/GenBank/DDBJ databases">
        <title>Identification and characterization of a phenylalanine ammonia-lyase gene family in Isatis indigotica Fort.</title>
        <authorList>
            <person name="Liu Q."/>
            <person name="Chen J."/>
            <person name="Zhou X."/>
            <person name="Di P."/>
            <person name="Xiao Y."/>
            <person name="Xuan H."/>
            <person name="Zhang L."/>
            <person name="Chen W."/>
        </authorList>
    </citation>
    <scope>NUCLEOTIDE SEQUENCE</scope>
    <source>
        <tissue evidence="1">Salivary gland</tissue>
    </source>
</reference>